<accession>A0A7C8N4S6</accession>
<dbReference type="InterPro" id="IPR036259">
    <property type="entry name" value="MFS_trans_sf"/>
</dbReference>
<dbReference type="SUPFAM" id="SSF103473">
    <property type="entry name" value="MFS general substrate transporter"/>
    <property type="match status" value="1"/>
</dbReference>
<feature type="transmembrane region" description="Helical" evidence="7">
    <location>
        <begin position="461"/>
        <end position="482"/>
    </location>
</feature>
<dbReference type="Pfam" id="PF01135">
    <property type="entry name" value="PCMT"/>
    <property type="match status" value="2"/>
</dbReference>
<evidence type="ECO:0000256" key="5">
    <source>
        <dbReference type="ARBA" id="ARBA00023136"/>
    </source>
</evidence>
<evidence type="ECO:0000256" key="2">
    <source>
        <dbReference type="ARBA" id="ARBA00010992"/>
    </source>
</evidence>
<feature type="transmembrane region" description="Helical" evidence="7">
    <location>
        <begin position="372"/>
        <end position="392"/>
    </location>
</feature>
<dbReference type="Proteomes" id="UP000481858">
    <property type="component" value="Unassembled WGS sequence"/>
</dbReference>
<dbReference type="PANTHER" id="PTHR48022:SF10">
    <property type="entry name" value="MAJOR FACILITATOR SUPERFAMILY (MFS) PROFILE DOMAIN-CONTAINING PROTEIN"/>
    <property type="match status" value="1"/>
</dbReference>
<feature type="domain" description="Major facilitator superfamily (MFS) profile" evidence="8">
    <location>
        <begin position="294"/>
        <end position="724"/>
    </location>
</feature>
<evidence type="ECO:0000313" key="10">
    <source>
        <dbReference type="Proteomes" id="UP000481858"/>
    </source>
</evidence>
<feature type="transmembrane region" description="Helical" evidence="7">
    <location>
        <begin position="702"/>
        <end position="720"/>
    </location>
</feature>
<comment type="similarity">
    <text evidence="2">Belongs to the major facilitator superfamily. Sugar transporter (TC 2.A.1.1) family.</text>
</comment>
<dbReference type="GO" id="GO:0005351">
    <property type="term" value="F:carbohydrate:proton symporter activity"/>
    <property type="evidence" value="ECO:0007669"/>
    <property type="project" value="TreeGrafter"/>
</dbReference>
<feature type="region of interest" description="Disordered" evidence="6">
    <location>
        <begin position="157"/>
        <end position="196"/>
    </location>
</feature>
<name>A0A7C8N4S6_9PEZI</name>
<evidence type="ECO:0000256" key="7">
    <source>
        <dbReference type="SAM" id="Phobius"/>
    </source>
</evidence>
<keyword evidence="3 7" id="KW-0812">Transmembrane</keyword>
<evidence type="ECO:0000256" key="1">
    <source>
        <dbReference type="ARBA" id="ARBA00004141"/>
    </source>
</evidence>
<dbReference type="Gene3D" id="1.20.1250.20">
    <property type="entry name" value="MFS general substrate transporter like domains"/>
    <property type="match status" value="1"/>
</dbReference>
<feature type="transmembrane region" description="Helical" evidence="7">
    <location>
        <begin position="539"/>
        <end position="561"/>
    </location>
</feature>
<reference evidence="9 10" key="1">
    <citation type="submission" date="2019-12" db="EMBL/GenBank/DDBJ databases">
        <title>Draft genome sequence of the ascomycete Xylaria multiplex DSM 110363.</title>
        <authorList>
            <person name="Buettner E."/>
            <person name="Kellner H."/>
        </authorList>
    </citation>
    <scope>NUCLEOTIDE SEQUENCE [LARGE SCALE GENOMIC DNA]</scope>
    <source>
        <strain evidence="9 10">DSM 110363</strain>
    </source>
</reference>
<dbReference type="InterPro" id="IPR005829">
    <property type="entry name" value="Sugar_transporter_CS"/>
</dbReference>
<evidence type="ECO:0000256" key="4">
    <source>
        <dbReference type="ARBA" id="ARBA00022989"/>
    </source>
</evidence>
<feature type="transmembrane region" description="Helical" evidence="7">
    <location>
        <begin position="430"/>
        <end position="449"/>
    </location>
</feature>
<dbReference type="AlphaFoldDB" id="A0A7C8N4S6"/>
<comment type="caution">
    <text evidence="9">The sequence shown here is derived from an EMBL/GenBank/DDBJ whole genome shotgun (WGS) entry which is preliminary data.</text>
</comment>
<dbReference type="InterPro" id="IPR005828">
    <property type="entry name" value="MFS_sugar_transport-like"/>
</dbReference>
<sequence>MAWRSSGRCNKTLVENLWMNGMITSEAVRNAFLAVDRANYAPSSPYEDSPQAIGHRATISAPHMHANAAESLLPYLLPSTSATKRPRRVLDIGSGSGYLTHIFAELAGEDAVVVGVEHIAALRELAETNMGKTSEGRGLLASGRVRFRVGDGRKGWVEPETLGASSTPLQSASTSGSQRGEKLTDANTKNVGGAADEDDAQGWDAIHVGAAAVELHEELVRQLRRPGRMFIPVEDEGSRWEQYIWVVDKDEKGEIKKKRLYGVRYCEAVGFVMAGNKDQGPELGMKEHWKALLIVTLVSLSSFQYGLDFGIIGGLQAMIGFLQVFGERAPSTPLGWNINAERQQLISSLMILGAFISSSTAGFTAKYFGRKMSLWIACVGVFVSTAIMQATTEIGGLYAGRLIIGLANGLLMTHAQLYIQECSPGRYRGFGISIFTYWVSVGSLVGTVIDNFAAKTHSKNSYIIPLGIVHVIPLVLTIEGRIDDAERALRRLRPVGWPVTDELDEMKATLAAEARLQSRVGYRTLFQNPIDRRRTITSVLGLTTQAASGAMFVISYGTYFFEMANVGNAFENSCILTGTGVAALLFNALIITKYGRRRVMMMSGFAVCGLSQLIMAIVYTIEPGTEKTGKVIVGLSVIYIVAYNALISTYAWLSGGELASQRLRSHTFGLATAIGFFGAWLTTFTAPYFINPAKLGWGPKYGYIWTGSCLIAGIWVWLYLPEVKGRNLEQIDEMFEAGVSARKFRKYQCTGHHITFDEKPQVDHIESQLSH</sequence>
<keyword evidence="5 7" id="KW-0472">Membrane</keyword>
<dbReference type="InParanoid" id="A0A7C8N4S6"/>
<dbReference type="Pfam" id="PF00083">
    <property type="entry name" value="Sugar_tr"/>
    <property type="match status" value="1"/>
</dbReference>
<evidence type="ECO:0000256" key="3">
    <source>
        <dbReference type="ARBA" id="ARBA00022692"/>
    </source>
</evidence>
<dbReference type="Gene3D" id="3.40.50.150">
    <property type="entry name" value="Vaccinia Virus protein VP39"/>
    <property type="match status" value="1"/>
</dbReference>
<dbReference type="OrthoDB" id="6133115at2759"/>
<dbReference type="SUPFAM" id="SSF53335">
    <property type="entry name" value="S-adenosyl-L-methionine-dependent methyltransferases"/>
    <property type="match status" value="1"/>
</dbReference>
<feature type="transmembrane region" description="Helical" evidence="7">
    <location>
        <begin position="599"/>
        <end position="619"/>
    </location>
</feature>
<dbReference type="GO" id="GO:0016020">
    <property type="term" value="C:membrane"/>
    <property type="evidence" value="ECO:0007669"/>
    <property type="project" value="UniProtKB-SubCell"/>
</dbReference>
<feature type="transmembrane region" description="Helical" evidence="7">
    <location>
        <begin position="665"/>
        <end position="690"/>
    </location>
</feature>
<feature type="compositionally biased region" description="Polar residues" evidence="6">
    <location>
        <begin position="163"/>
        <end position="178"/>
    </location>
</feature>
<protein>
    <recommendedName>
        <fullName evidence="8">Major facilitator superfamily (MFS) profile domain-containing protein</fullName>
    </recommendedName>
</protein>
<comment type="subcellular location">
    <subcellularLocation>
        <location evidence="1">Membrane</location>
        <topology evidence="1">Multi-pass membrane protein</topology>
    </subcellularLocation>
</comment>
<dbReference type="PANTHER" id="PTHR48022">
    <property type="entry name" value="PLASTIDIC GLUCOSE TRANSPORTER 4"/>
    <property type="match status" value="1"/>
</dbReference>
<evidence type="ECO:0000256" key="6">
    <source>
        <dbReference type="SAM" id="MobiDB-lite"/>
    </source>
</evidence>
<dbReference type="InterPro" id="IPR020846">
    <property type="entry name" value="MFS_dom"/>
</dbReference>
<feature type="transmembrane region" description="Helical" evidence="7">
    <location>
        <begin position="398"/>
        <end position="418"/>
    </location>
</feature>
<proteinExistence type="inferred from homology"/>
<dbReference type="FunFam" id="1.20.1250.20:FF:000078">
    <property type="entry name" value="MFS maltose transporter, putative"/>
    <property type="match status" value="1"/>
</dbReference>
<keyword evidence="10" id="KW-1185">Reference proteome</keyword>
<feature type="transmembrane region" description="Helical" evidence="7">
    <location>
        <begin position="573"/>
        <end position="592"/>
    </location>
</feature>
<organism evidence="9 10">
    <name type="scientific">Xylaria multiplex</name>
    <dbReference type="NCBI Taxonomy" id="323545"/>
    <lineage>
        <taxon>Eukaryota</taxon>
        <taxon>Fungi</taxon>
        <taxon>Dikarya</taxon>
        <taxon>Ascomycota</taxon>
        <taxon>Pezizomycotina</taxon>
        <taxon>Sordariomycetes</taxon>
        <taxon>Xylariomycetidae</taxon>
        <taxon>Xylariales</taxon>
        <taxon>Xylariaceae</taxon>
        <taxon>Xylaria</taxon>
    </lineage>
</organism>
<dbReference type="InterPro" id="IPR050360">
    <property type="entry name" value="MFS_Sugar_Transporters"/>
</dbReference>
<dbReference type="EMBL" id="WUBL01000086">
    <property type="protein sequence ID" value="KAF2966557.1"/>
    <property type="molecule type" value="Genomic_DNA"/>
</dbReference>
<gene>
    <name evidence="9" type="ORF">GQX73_g7008</name>
</gene>
<feature type="transmembrane region" description="Helical" evidence="7">
    <location>
        <begin position="631"/>
        <end position="653"/>
    </location>
</feature>
<dbReference type="PROSITE" id="PS00217">
    <property type="entry name" value="SUGAR_TRANSPORT_2"/>
    <property type="match status" value="1"/>
</dbReference>
<evidence type="ECO:0000313" key="9">
    <source>
        <dbReference type="EMBL" id="KAF2966557.1"/>
    </source>
</evidence>
<keyword evidence="4 7" id="KW-1133">Transmembrane helix</keyword>
<evidence type="ECO:0000259" key="8">
    <source>
        <dbReference type="PROSITE" id="PS50850"/>
    </source>
</evidence>
<dbReference type="PROSITE" id="PS50850">
    <property type="entry name" value="MFS"/>
    <property type="match status" value="1"/>
</dbReference>
<dbReference type="CDD" id="cd02440">
    <property type="entry name" value="AdoMet_MTases"/>
    <property type="match status" value="1"/>
</dbReference>
<dbReference type="InterPro" id="IPR029063">
    <property type="entry name" value="SAM-dependent_MTases_sf"/>
</dbReference>